<dbReference type="InterPro" id="IPR011016">
    <property type="entry name" value="Znf_RING-CH"/>
</dbReference>
<proteinExistence type="predicted"/>
<dbReference type="GO" id="GO:0008270">
    <property type="term" value="F:zinc ion binding"/>
    <property type="evidence" value="ECO:0007669"/>
    <property type="project" value="UniProtKB-KW"/>
</dbReference>
<dbReference type="Pfam" id="PF12428">
    <property type="entry name" value="DUF3675"/>
    <property type="match status" value="1"/>
</dbReference>
<dbReference type="InterPro" id="IPR033275">
    <property type="entry name" value="MARCH-like"/>
</dbReference>
<evidence type="ECO:0000256" key="3">
    <source>
        <dbReference type="ARBA" id="ARBA00022833"/>
    </source>
</evidence>
<dbReference type="AlphaFoldDB" id="A0AAV7EII9"/>
<keyword evidence="4" id="KW-0812">Transmembrane</keyword>
<comment type="caution">
    <text evidence="6">The sequence shown here is derived from an EMBL/GenBank/DDBJ whole genome shotgun (WGS) entry which is preliminary data.</text>
</comment>
<dbReference type="SMART" id="SM00744">
    <property type="entry name" value="RINGv"/>
    <property type="match status" value="1"/>
</dbReference>
<dbReference type="InterPro" id="IPR022143">
    <property type="entry name" value="DUF3675"/>
</dbReference>
<dbReference type="CDD" id="cd16495">
    <property type="entry name" value="RING_CH-C4HC3_MARCH"/>
    <property type="match status" value="1"/>
</dbReference>
<gene>
    <name evidence="6" type="ORF">H6P81_013161</name>
</gene>
<dbReference type="GO" id="GO:0016020">
    <property type="term" value="C:membrane"/>
    <property type="evidence" value="ECO:0007669"/>
    <property type="project" value="TreeGrafter"/>
</dbReference>
<keyword evidence="1" id="KW-0479">Metal-binding</keyword>
<dbReference type="GO" id="GO:0004842">
    <property type="term" value="F:ubiquitin-protein transferase activity"/>
    <property type="evidence" value="ECO:0007669"/>
    <property type="project" value="TreeGrafter"/>
</dbReference>
<name>A0AAV7EII9_ARIFI</name>
<keyword evidence="4" id="KW-1133">Transmembrane helix</keyword>
<keyword evidence="3" id="KW-0862">Zinc</keyword>
<sequence>MCHDEDFVDGMEAPCGCNGTLKYAHRECVQKWCSKKGSIRCEICHQNYTPGYTAPPNAAECFAIEIRQSWASHVGRNGAFDRDFEDEEDAEDTDEGRDFGPSILGISCLRIAALALMLVLFVRHIHTVMKDTNLLNDPETYLNFSGFLLPLYCMMQFLRMLYRRKVRRDRRAAAALAVVARNQRRQQE</sequence>
<organism evidence="6 7">
    <name type="scientific">Aristolochia fimbriata</name>
    <name type="common">White veined hardy Dutchman's pipe vine</name>
    <dbReference type="NCBI Taxonomy" id="158543"/>
    <lineage>
        <taxon>Eukaryota</taxon>
        <taxon>Viridiplantae</taxon>
        <taxon>Streptophyta</taxon>
        <taxon>Embryophyta</taxon>
        <taxon>Tracheophyta</taxon>
        <taxon>Spermatophyta</taxon>
        <taxon>Magnoliopsida</taxon>
        <taxon>Magnoliidae</taxon>
        <taxon>Piperales</taxon>
        <taxon>Aristolochiaceae</taxon>
        <taxon>Aristolochia</taxon>
    </lineage>
</organism>
<dbReference type="EMBL" id="JAINDJ010000005">
    <property type="protein sequence ID" value="KAG9447033.1"/>
    <property type="molecule type" value="Genomic_DNA"/>
</dbReference>
<dbReference type="PANTHER" id="PTHR23012:SF180">
    <property type="entry name" value="RING_FYVE_PHD ZINC FINGER SUPERFAMILY PROTEIN"/>
    <property type="match status" value="1"/>
</dbReference>
<protein>
    <recommendedName>
        <fullName evidence="5">RING-CH-type domain-containing protein</fullName>
    </recommendedName>
</protein>
<feature type="transmembrane region" description="Helical" evidence="4">
    <location>
        <begin position="142"/>
        <end position="162"/>
    </location>
</feature>
<accession>A0AAV7EII9</accession>
<evidence type="ECO:0000256" key="4">
    <source>
        <dbReference type="SAM" id="Phobius"/>
    </source>
</evidence>
<dbReference type="SUPFAM" id="SSF57850">
    <property type="entry name" value="RING/U-box"/>
    <property type="match status" value="1"/>
</dbReference>
<evidence type="ECO:0000256" key="2">
    <source>
        <dbReference type="ARBA" id="ARBA00022771"/>
    </source>
</evidence>
<feature type="transmembrane region" description="Helical" evidence="4">
    <location>
        <begin position="103"/>
        <end position="122"/>
    </location>
</feature>
<dbReference type="Pfam" id="PF12906">
    <property type="entry name" value="RINGv"/>
    <property type="match status" value="1"/>
</dbReference>
<dbReference type="Proteomes" id="UP000825729">
    <property type="component" value="Unassembled WGS sequence"/>
</dbReference>
<keyword evidence="2" id="KW-0863">Zinc-finger</keyword>
<dbReference type="InterPro" id="IPR013083">
    <property type="entry name" value="Znf_RING/FYVE/PHD"/>
</dbReference>
<dbReference type="PROSITE" id="PS51292">
    <property type="entry name" value="ZF_RING_CH"/>
    <property type="match status" value="1"/>
</dbReference>
<reference evidence="6 7" key="1">
    <citation type="submission" date="2021-07" db="EMBL/GenBank/DDBJ databases">
        <title>The Aristolochia fimbriata genome: insights into angiosperm evolution, floral development and chemical biosynthesis.</title>
        <authorList>
            <person name="Jiao Y."/>
        </authorList>
    </citation>
    <scope>NUCLEOTIDE SEQUENCE [LARGE SCALE GENOMIC DNA]</scope>
    <source>
        <strain evidence="6">IBCAS-2021</strain>
        <tissue evidence="6">Leaf</tissue>
    </source>
</reference>
<dbReference type="Gene3D" id="3.30.40.10">
    <property type="entry name" value="Zinc/RING finger domain, C3HC4 (zinc finger)"/>
    <property type="match status" value="1"/>
</dbReference>
<keyword evidence="7" id="KW-1185">Reference proteome</keyword>
<evidence type="ECO:0000313" key="7">
    <source>
        <dbReference type="Proteomes" id="UP000825729"/>
    </source>
</evidence>
<feature type="domain" description="RING-CH-type" evidence="5">
    <location>
        <begin position="1"/>
        <end position="51"/>
    </location>
</feature>
<dbReference type="GO" id="GO:0016567">
    <property type="term" value="P:protein ubiquitination"/>
    <property type="evidence" value="ECO:0007669"/>
    <property type="project" value="TreeGrafter"/>
</dbReference>
<evidence type="ECO:0000313" key="6">
    <source>
        <dbReference type="EMBL" id="KAG9447033.1"/>
    </source>
</evidence>
<keyword evidence="4" id="KW-0472">Membrane</keyword>
<evidence type="ECO:0000259" key="5">
    <source>
        <dbReference type="PROSITE" id="PS51292"/>
    </source>
</evidence>
<evidence type="ECO:0000256" key="1">
    <source>
        <dbReference type="ARBA" id="ARBA00022723"/>
    </source>
</evidence>
<dbReference type="PANTHER" id="PTHR23012">
    <property type="entry name" value="RING/FYVE/PHD ZINC FINGER DOMAIN-CONTAINING"/>
    <property type="match status" value="1"/>
</dbReference>